<organism evidence="11 12">
    <name type="scientific">Neisseria dumasiana</name>
    <dbReference type="NCBI Taxonomy" id="1931275"/>
    <lineage>
        <taxon>Bacteria</taxon>
        <taxon>Pseudomonadati</taxon>
        <taxon>Pseudomonadota</taxon>
        <taxon>Betaproteobacteria</taxon>
        <taxon>Neisseriales</taxon>
        <taxon>Neisseriaceae</taxon>
        <taxon>Neisseria</taxon>
    </lineage>
</organism>
<name>A0A1X3DB10_9NEIS</name>
<comment type="pathway">
    <text evidence="1 9">Porphyrin-containing compound metabolism; protoporphyrin-IX biosynthesis; coproporphyrinogen-III from 5-aminolevulinate: step 3/4.</text>
</comment>
<gene>
    <name evidence="11" type="ORF">BV912_11195</name>
</gene>
<evidence type="ECO:0000256" key="5">
    <source>
        <dbReference type="ARBA" id="ARBA00023244"/>
    </source>
</evidence>
<evidence type="ECO:0000256" key="3">
    <source>
        <dbReference type="ARBA" id="ARBA00013109"/>
    </source>
</evidence>
<dbReference type="InterPro" id="IPR039793">
    <property type="entry name" value="UROS/Hem4"/>
</dbReference>
<keyword evidence="5 9" id="KW-0627">Porphyrin biosynthesis</keyword>
<dbReference type="EC" id="4.2.1.75" evidence="3 9"/>
<evidence type="ECO:0000313" key="12">
    <source>
        <dbReference type="Proteomes" id="UP000193303"/>
    </source>
</evidence>
<evidence type="ECO:0000256" key="9">
    <source>
        <dbReference type="RuleBase" id="RU366031"/>
    </source>
</evidence>
<dbReference type="SUPFAM" id="SSF69618">
    <property type="entry name" value="HemD-like"/>
    <property type="match status" value="1"/>
</dbReference>
<evidence type="ECO:0000256" key="4">
    <source>
        <dbReference type="ARBA" id="ARBA00023239"/>
    </source>
</evidence>
<dbReference type="InterPro" id="IPR003754">
    <property type="entry name" value="4pyrrol_synth_uPrphyn_synth"/>
</dbReference>
<accession>A0A1X3DB10</accession>
<sequence length="243" mass="27502">MNRPSENLPAILIVRPPSQASADVAKFEAQGWRAVPFSPMQIEPDHKALQQLNRRFHSADAVFWVSPSAVETAAPHIDFSDGLPIQITVGQGSRKALAKFYPHNIICPEEGNDSEAVLALPIWNTLKPGAKILIVRGRGGREWLRNALNQKGFQVEVAEVYFRRPFTPDWQILAAEQPQAAYVTSAEMVRLLFERAPDRFAQFLRTLIYFTHHPRIADALREAGVRRIRMVRRADECVVRSDE</sequence>
<dbReference type="GO" id="GO:0004852">
    <property type="term" value="F:uroporphyrinogen-III synthase activity"/>
    <property type="evidence" value="ECO:0007669"/>
    <property type="project" value="UniProtKB-UniRule"/>
</dbReference>
<dbReference type="AlphaFoldDB" id="A0A1X3DB10"/>
<dbReference type="Proteomes" id="UP000193303">
    <property type="component" value="Unassembled WGS sequence"/>
</dbReference>
<dbReference type="EMBL" id="MTAB01000036">
    <property type="protein sequence ID" value="OSI17108.1"/>
    <property type="molecule type" value="Genomic_DNA"/>
</dbReference>
<keyword evidence="4 9" id="KW-0456">Lyase</keyword>
<feature type="domain" description="Tetrapyrrole biosynthesis uroporphyrinogen III synthase" evidence="10">
    <location>
        <begin position="24"/>
        <end position="231"/>
    </location>
</feature>
<dbReference type="UniPathway" id="UPA00251">
    <property type="reaction ID" value="UER00320"/>
</dbReference>
<comment type="function">
    <text evidence="6 9">Catalyzes cyclization of the linear tetrapyrrole, hydroxymethylbilane, to the macrocyclic uroporphyrinogen III.</text>
</comment>
<dbReference type="OrthoDB" id="9787650at2"/>
<dbReference type="CDD" id="cd06578">
    <property type="entry name" value="HemD"/>
    <property type="match status" value="1"/>
</dbReference>
<dbReference type="STRING" id="1931275.BV914_00030"/>
<dbReference type="Pfam" id="PF02602">
    <property type="entry name" value="HEM4"/>
    <property type="match status" value="1"/>
</dbReference>
<proteinExistence type="inferred from homology"/>
<dbReference type="NCBIfam" id="NF004585">
    <property type="entry name" value="PRK05928.2-2"/>
    <property type="match status" value="1"/>
</dbReference>
<comment type="caution">
    <text evidence="11">The sequence shown here is derived from an EMBL/GenBank/DDBJ whole genome shotgun (WGS) entry which is preliminary data.</text>
</comment>
<dbReference type="Gene3D" id="3.40.50.10090">
    <property type="match status" value="2"/>
</dbReference>
<dbReference type="InterPro" id="IPR036108">
    <property type="entry name" value="4pyrrol_syn_uPrphyn_synt_sf"/>
</dbReference>
<evidence type="ECO:0000256" key="1">
    <source>
        <dbReference type="ARBA" id="ARBA00004772"/>
    </source>
</evidence>
<dbReference type="GO" id="GO:0006782">
    <property type="term" value="P:protoporphyrinogen IX biosynthetic process"/>
    <property type="evidence" value="ECO:0007669"/>
    <property type="project" value="UniProtKB-UniRule"/>
</dbReference>
<evidence type="ECO:0000256" key="6">
    <source>
        <dbReference type="ARBA" id="ARBA00037589"/>
    </source>
</evidence>
<protein>
    <recommendedName>
        <fullName evidence="7 9">Uroporphyrinogen-III synthase</fullName>
        <ecNumber evidence="3 9">4.2.1.75</ecNumber>
    </recommendedName>
</protein>
<comment type="catalytic activity">
    <reaction evidence="8 9">
        <text>hydroxymethylbilane = uroporphyrinogen III + H2O</text>
        <dbReference type="Rhea" id="RHEA:18965"/>
        <dbReference type="ChEBI" id="CHEBI:15377"/>
        <dbReference type="ChEBI" id="CHEBI:57308"/>
        <dbReference type="ChEBI" id="CHEBI:57845"/>
        <dbReference type="EC" id="4.2.1.75"/>
    </reaction>
</comment>
<dbReference type="PANTHER" id="PTHR38042">
    <property type="entry name" value="UROPORPHYRINOGEN-III SYNTHASE, CHLOROPLASTIC"/>
    <property type="match status" value="1"/>
</dbReference>
<comment type="similarity">
    <text evidence="2 9">Belongs to the uroporphyrinogen-III synthase family.</text>
</comment>
<dbReference type="RefSeq" id="WP_085360585.1">
    <property type="nucleotide sequence ID" value="NZ_MTAB01000036.1"/>
</dbReference>
<evidence type="ECO:0000256" key="2">
    <source>
        <dbReference type="ARBA" id="ARBA00008133"/>
    </source>
</evidence>
<evidence type="ECO:0000256" key="8">
    <source>
        <dbReference type="ARBA" id="ARBA00048617"/>
    </source>
</evidence>
<reference evidence="12" key="1">
    <citation type="submission" date="2017-01" db="EMBL/GenBank/DDBJ databases">
        <authorList>
            <person name="Mah S.A."/>
            <person name="Swanson W.J."/>
            <person name="Moy G.W."/>
            <person name="Vacquier V.D."/>
        </authorList>
    </citation>
    <scope>NUCLEOTIDE SEQUENCE [LARGE SCALE GENOMIC DNA]</scope>
    <source>
        <strain evidence="12">124861</strain>
    </source>
</reference>
<evidence type="ECO:0000259" key="10">
    <source>
        <dbReference type="Pfam" id="PF02602"/>
    </source>
</evidence>
<dbReference type="GO" id="GO:0006780">
    <property type="term" value="P:uroporphyrinogen III biosynthetic process"/>
    <property type="evidence" value="ECO:0007669"/>
    <property type="project" value="UniProtKB-UniRule"/>
</dbReference>
<evidence type="ECO:0000256" key="7">
    <source>
        <dbReference type="ARBA" id="ARBA00040167"/>
    </source>
</evidence>
<dbReference type="PANTHER" id="PTHR38042:SF1">
    <property type="entry name" value="UROPORPHYRINOGEN-III SYNTHASE, CHLOROPLASTIC"/>
    <property type="match status" value="1"/>
</dbReference>
<evidence type="ECO:0000313" key="11">
    <source>
        <dbReference type="EMBL" id="OSI17108.1"/>
    </source>
</evidence>